<dbReference type="OrthoDB" id="4528993at2"/>
<dbReference type="GO" id="GO:0016042">
    <property type="term" value="P:lipid catabolic process"/>
    <property type="evidence" value="ECO:0007669"/>
    <property type="project" value="InterPro"/>
</dbReference>
<protein>
    <submittedName>
        <fullName evidence="2">Triacylglycerol lipase</fullName>
        <ecNumber evidence="2">3.1.1.3</ecNumber>
    </submittedName>
</protein>
<dbReference type="Gene3D" id="3.40.50.1820">
    <property type="entry name" value="alpha/beta hydrolase"/>
    <property type="match status" value="1"/>
</dbReference>
<evidence type="ECO:0000256" key="1">
    <source>
        <dbReference type="SAM" id="SignalP"/>
    </source>
</evidence>
<name>A0A0B8NCM6_9NOCA</name>
<keyword evidence="1" id="KW-0732">Signal</keyword>
<evidence type="ECO:0000313" key="4">
    <source>
        <dbReference type="Proteomes" id="UP000037179"/>
    </source>
</evidence>
<dbReference type="AlphaFoldDB" id="A0A0B8NCM6"/>
<dbReference type="GeneID" id="93373244"/>
<gene>
    <name evidence="2" type="ORF">NS506_02503</name>
    <name evidence="3" type="ORF">NSK11_contig00138-0004</name>
</gene>
<feature type="chain" id="PRO_5044541240" evidence="1">
    <location>
        <begin position="16"/>
        <end position="293"/>
    </location>
</feature>
<dbReference type="Proteomes" id="UP000180166">
    <property type="component" value="Chromosome"/>
</dbReference>
<keyword evidence="2" id="KW-0378">Hydrolase</keyword>
<reference evidence="4" key="1">
    <citation type="submission" date="2015-07" db="EMBL/GenBank/DDBJ databases">
        <title>Nocardia seriolae U-1 whole genome shotgun sequence.</title>
        <authorList>
            <person name="Imajoh M."/>
            <person name="Fukumoto Y."/>
            <person name="Sukeda M."/>
            <person name="Yamane J."/>
            <person name="Yamasaki K."/>
            <person name="Shimizu M."/>
            <person name="Ohnishi K."/>
            <person name="Oshima S."/>
        </authorList>
    </citation>
    <scope>NUCLEOTIDE SEQUENCE [LARGE SCALE GENOMIC DNA]</scope>
    <source>
        <strain evidence="4">U-1</strain>
    </source>
</reference>
<dbReference type="InterPro" id="IPR029058">
    <property type="entry name" value="AB_hydrolase_fold"/>
</dbReference>
<dbReference type="GO" id="GO:0004806">
    <property type="term" value="F:triacylglycerol lipase activity"/>
    <property type="evidence" value="ECO:0007669"/>
    <property type="project" value="UniProtKB-EC"/>
</dbReference>
<dbReference type="SUPFAM" id="SSF53474">
    <property type="entry name" value="alpha/beta-Hydrolases"/>
    <property type="match status" value="1"/>
</dbReference>
<reference evidence="2 5" key="3">
    <citation type="submission" date="2016-10" db="EMBL/GenBank/DDBJ databases">
        <title>Genome sequence of Nocardia seriolae strain EM150506, isolated from Anguila japonica.</title>
        <authorList>
            <person name="Han H.-J."/>
        </authorList>
    </citation>
    <scope>NUCLEOTIDE SEQUENCE [LARGE SCALE GENOMIC DNA]</scope>
    <source>
        <strain evidence="2 5">EM150506</strain>
    </source>
</reference>
<dbReference type="KEGG" id="nsr:NS506_02503"/>
<dbReference type="Proteomes" id="UP000037179">
    <property type="component" value="Unassembled WGS sequence"/>
</dbReference>
<dbReference type="RefSeq" id="WP_052086923.1">
    <property type="nucleotide sequence ID" value="NZ_AP017900.1"/>
</dbReference>
<reference evidence="3 4" key="2">
    <citation type="journal article" date="2016" name="Genome Announc.">
        <title>Draft Genome Sequence of Erythromycin- and Oxytetracycline-Sensitive Nocardia seriolae Strain U-1 (NBRC 110359).</title>
        <authorList>
            <person name="Imajoh M."/>
            <person name="Sukeda M."/>
            <person name="Shimizu M."/>
            <person name="Yamane J."/>
            <person name="Ohnishi K."/>
            <person name="Oshima S."/>
        </authorList>
    </citation>
    <scope>NUCLEOTIDE SEQUENCE [LARGE SCALE GENOMIC DNA]</scope>
    <source>
        <strain evidence="3 4">U-1</strain>
    </source>
</reference>
<dbReference type="InterPro" id="IPR002918">
    <property type="entry name" value="Lipase_EstA/Esterase_EstB"/>
</dbReference>
<accession>A0A0B8NCM6</accession>
<sequence length="293" mass="29466">MAVAAVLLALGTVPAAGVPGGDPVPAGGGDLVPTSGTLEPALDCEPAPEQPNPVVILGGFGAVGDIRATLDKQMAGITSGIRGIGGCPFIFGYGIIGPMQAAAPVAESAGQLRDFIEKVRASTGAERVDIVAHSSGALIANYYLKFLHGGPRVDRAVYLAPVTKGTTAATLIGGLDLPGSPEGLAGVLNDATNPLRDSVFRGVRGALDCLAGSSVTRALLDGGVTVPEVTYSVLAARGDQVLTPPGAASFIDEPGVVNDYFEDLNPGAGPASHAALPMQPGAAWWVVEQLLSE</sequence>
<dbReference type="EMBL" id="BBYQ01000138">
    <property type="protein sequence ID" value="GAP32024.1"/>
    <property type="molecule type" value="Genomic_DNA"/>
</dbReference>
<evidence type="ECO:0000313" key="5">
    <source>
        <dbReference type="Proteomes" id="UP000180166"/>
    </source>
</evidence>
<organism evidence="2 5">
    <name type="scientific">Nocardia seriolae</name>
    <dbReference type="NCBI Taxonomy" id="37332"/>
    <lineage>
        <taxon>Bacteria</taxon>
        <taxon>Bacillati</taxon>
        <taxon>Actinomycetota</taxon>
        <taxon>Actinomycetes</taxon>
        <taxon>Mycobacteriales</taxon>
        <taxon>Nocardiaceae</taxon>
        <taxon>Nocardia</taxon>
    </lineage>
</organism>
<dbReference type="EC" id="3.1.1.3" evidence="2"/>
<keyword evidence="4" id="KW-1185">Reference proteome</keyword>
<feature type="signal peptide" evidence="1">
    <location>
        <begin position="1"/>
        <end position="15"/>
    </location>
</feature>
<dbReference type="Pfam" id="PF01674">
    <property type="entry name" value="Lipase_2"/>
    <property type="match status" value="1"/>
</dbReference>
<dbReference type="EMBL" id="CP017839">
    <property type="protein sequence ID" value="APA96567.1"/>
    <property type="molecule type" value="Genomic_DNA"/>
</dbReference>
<proteinExistence type="predicted"/>
<evidence type="ECO:0000313" key="2">
    <source>
        <dbReference type="EMBL" id="APA96567.1"/>
    </source>
</evidence>
<evidence type="ECO:0000313" key="3">
    <source>
        <dbReference type="EMBL" id="GAP32024.1"/>
    </source>
</evidence>